<protein>
    <submittedName>
        <fullName evidence="1">Uncharacterized protein</fullName>
    </submittedName>
</protein>
<evidence type="ECO:0000313" key="2">
    <source>
        <dbReference type="Proteomes" id="UP000267821"/>
    </source>
</evidence>
<sequence length="63" mass="7255">MEKGEGFEQVGLSIGISKRLGTIWKKYQSGLYENDDMVDEVRREFEEAQEENISSEVEEGKII</sequence>
<name>A0A3N4LNZ6_9PEZI</name>
<accession>A0A3N4LNZ6</accession>
<organism evidence="1 2">
    <name type="scientific">Terfezia boudieri ATCC MYA-4762</name>
    <dbReference type="NCBI Taxonomy" id="1051890"/>
    <lineage>
        <taxon>Eukaryota</taxon>
        <taxon>Fungi</taxon>
        <taxon>Dikarya</taxon>
        <taxon>Ascomycota</taxon>
        <taxon>Pezizomycotina</taxon>
        <taxon>Pezizomycetes</taxon>
        <taxon>Pezizales</taxon>
        <taxon>Pezizaceae</taxon>
        <taxon>Terfezia</taxon>
    </lineage>
</organism>
<dbReference type="InParanoid" id="A0A3N4LNZ6"/>
<dbReference type="Proteomes" id="UP000267821">
    <property type="component" value="Unassembled WGS sequence"/>
</dbReference>
<dbReference type="EMBL" id="ML121552">
    <property type="protein sequence ID" value="RPB22401.1"/>
    <property type="molecule type" value="Genomic_DNA"/>
</dbReference>
<gene>
    <name evidence="1" type="ORF">L211DRAFT_839765</name>
</gene>
<reference evidence="1 2" key="1">
    <citation type="journal article" date="2018" name="Nat. Ecol. Evol.">
        <title>Pezizomycetes genomes reveal the molecular basis of ectomycorrhizal truffle lifestyle.</title>
        <authorList>
            <person name="Murat C."/>
            <person name="Payen T."/>
            <person name="Noel B."/>
            <person name="Kuo A."/>
            <person name="Morin E."/>
            <person name="Chen J."/>
            <person name="Kohler A."/>
            <person name="Krizsan K."/>
            <person name="Balestrini R."/>
            <person name="Da Silva C."/>
            <person name="Montanini B."/>
            <person name="Hainaut M."/>
            <person name="Levati E."/>
            <person name="Barry K.W."/>
            <person name="Belfiori B."/>
            <person name="Cichocki N."/>
            <person name="Clum A."/>
            <person name="Dockter R.B."/>
            <person name="Fauchery L."/>
            <person name="Guy J."/>
            <person name="Iotti M."/>
            <person name="Le Tacon F."/>
            <person name="Lindquist E.A."/>
            <person name="Lipzen A."/>
            <person name="Malagnac F."/>
            <person name="Mello A."/>
            <person name="Molinier V."/>
            <person name="Miyauchi S."/>
            <person name="Poulain J."/>
            <person name="Riccioni C."/>
            <person name="Rubini A."/>
            <person name="Sitrit Y."/>
            <person name="Splivallo R."/>
            <person name="Traeger S."/>
            <person name="Wang M."/>
            <person name="Zifcakova L."/>
            <person name="Wipf D."/>
            <person name="Zambonelli A."/>
            <person name="Paolocci F."/>
            <person name="Nowrousian M."/>
            <person name="Ottonello S."/>
            <person name="Baldrian P."/>
            <person name="Spatafora J.W."/>
            <person name="Henrissat B."/>
            <person name="Nagy L.G."/>
            <person name="Aury J.M."/>
            <person name="Wincker P."/>
            <person name="Grigoriev I.V."/>
            <person name="Bonfante P."/>
            <person name="Martin F.M."/>
        </authorList>
    </citation>
    <scope>NUCLEOTIDE SEQUENCE [LARGE SCALE GENOMIC DNA]</scope>
    <source>
        <strain evidence="1 2">ATCC MYA-4762</strain>
    </source>
</reference>
<evidence type="ECO:0000313" key="1">
    <source>
        <dbReference type="EMBL" id="RPB22401.1"/>
    </source>
</evidence>
<proteinExistence type="predicted"/>
<dbReference type="AlphaFoldDB" id="A0A3N4LNZ6"/>
<feature type="non-terminal residue" evidence="1">
    <location>
        <position position="63"/>
    </location>
</feature>
<keyword evidence="2" id="KW-1185">Reference proteome</keyword>